<name>D8M9S6_BLAHO</name>
<dbReference type="Proteomes" id="UP000008312">
    <property type="component" value="Unassembled WGS sequence"/>
</dbReference>
<dbReference type="OrthoDB" id="523796at2759"/>
<proteinExistence type="predicted"/>
<keyword evidence="2" id="KW-1185">Reference proteome</keyword>
<organism evidence="1">
    <name type="scientific">Blastocystis hominis</name>
    <dbReference type="NCBI Taxonomy" id="12968"/>
    <lineage>
        <taxon>Eukaryota</taxon>
        <taxon>Sar</taxon>
        <taxon>Stramenopiles</taxon>
        <taxon>Bigyra</taxon>
        <taxon>Opalozoa</taxon>
        <taxon>Opalinata</taxon>
        <taxon>Blastocystidae</taxon>
        <taxon>Blastocystis</taxon>
    </lineage>
</organism>
<dbReference type="RefSeq" id="XP_012898863.1">
    <property type="nucleotide sequence ID" value="XM_013043409.1"/>
</dbReference>
<evidence type="ECO:0000313" key="1">
    <source>
        <dbReference type="EMBL" id="CBK24815.2"/>
    </source>
</evidence>
<dbReference type="PANTHER" id="PTHR36052:SF1">
    <property type="entry name" value="EXCITATORY AMINO ACID TRANSPORTER"/>
    <property type="match status" value="1"/>
</dbReference>
<reference evidence="1" key="1">
    <citation type="submission" date="2010-02" db="EMBL/GenBank/DDBJ databases">
        <title>Sequencing and annotation of the Blastocystis hominis genome.</title>
        <authorList>
            <person name="Wincker P."/>
        </authorList>
    </citation>
    <scope>NUCLEOTIDE SEQUENCE</scope>
    <source>
        <strain evidence="1">Singapore isolate B</strain>
    </source>
</reference>
<accession>D8M9S6</accession>
<protein>
    <submittedName>
        <fullName evidence="1">Uncharacterized protein</fullName>
    </submittedName>
</protein>
<dbReference type="PANTHER" id="PTHR36052">
    <property type="entry name" value="EXCITATORY AMINO ACID TRANSPORTER"/>
    <property type="match status" value="1"/>
</dbReference>
<dbReference type="EMBL" id="FN668689">
    <property type="protein sequence ID" value="CBK24815.2"/>
    <property type="molecule type" value="Genomic_DNA"/>
</dbReference>
<gene>
    <name evidence="1" type="ORF">GSBLH_T00004499001</name>
</gene>
<dbReference type="GeneID" id="24921524"/>
<sequence length="81" mass="9466">MSFIAGLTGCCIGLLTKLYSNSLRKLPYMREPWEHLIYMGVGGFSFYYAKKFIDREKNSLRTMLVDLDREDVYGTQDKKIE</sequence>
<evidence type="ECO:0000313" key="2">
    <source>
        <dbReference type="Proteomes" id="UP000008312"/>
    </source>
</evidence>
<dbReference type="AlphaFoldDB" id="D8M9S6"/>
<dbReference type="InParanoid" id="D8M9S6"/>